<accession>A0ACD3ASN5</accession>
<sequence length="255" mass="28216">MNWPFCEVHQKDAELRPAPCGDVVLTKESKFCGSAVLGNGDGIVKAYGILSCSTRATWTSTREIRQGEVNLEGNFPFVLDLHVSVDSTAGSNRTLVKVFAEGLRDENLGSICHKGYTPSLVVRQCGIAQLWSWPDGTDDAKNSRTAQNFRVVVKKHMRDVVTSLRGNWSCFCARGRGNKFIVKRVEGSHIKFASTDDLEADKRSDGGETKAGIPEEEMQSRTRGGFVYRMYKQAPIRGKGSSPIVYLMFSRKITA</sequence>
<evidence type="ECO:0000313" key="1">
    <source>
        <dbReference type="EMBL" id="TFK68552.1"/>
    </source>
</evidence>
<dbReference type="Proteomes" id="UP000308600">
    <property type="component" value="Unassembled WGS sequence"/>
</dbReference>
<organism evidence="1 2">
    <name type="scientific">Pluteus cervinus</name>
    <dbReference type="NCBI Taxonomy" id="181527"/>
    <lineage>
        <taxon>Eukaryota</taxon>
        <taxon>Fungi</taxon>
        <taxon>Dikarya</taxon>
        <taxon>Basidiomycota</taxon>
        <taxon>Agaricomycotina</taxon>
        <taxon>Agaricomycetes</taxon>
        <taxon>Agaricomycetidae</taxon>
        <taxon>Agaricales</taxon>
        <taxon>Pluteineae</taxon>
        <taxon>Pluteaceae</taxon>
        <taxon>Pluteus</taxon>
    </lineage>
</organism>
<dbReference type="EMBL" id="ML208349">
    <property type="protein sequence ID" value="TFK68552.1"/>
    <property type="molecule type" value="Genomic_DNA"/>
</dbReference>
<gene>
    <name evidence="1" type="ORF">BDN72DRAFT_949487</name>
</gene>
<reference evidence="1 2" key="1">
    <citation type="journal article" date="2019" name="Nat. Ecol. Evol.">
        <title>Megaphylogeny resolves global patterns of mushroom evolution.</title>
        <authorList>
            <person name="Varga T."/>
            <person name="Krizsan K."/>
            <person name="Foldi C."/>
            <person name="Dima B."/>
            <person name="Sanchez-Garcia M."/>
            <person name="Sanchez-Ramirez S."/>
            <person name="Szollosi G.J."/>
            <person name="Szarkandi J.G."/>
            <person name="Papp V."/>
            <person name="Albert L."/>
            <person name="Andreopoulos W."/>
            <person name="Angelini C."/>
            <person name="Antonin V."/>
            <person name="Barry K.W."/>
            <person name="Bougher N.L."/>
            <person name="Buchanan P."/>
            <person name="Buyck B."/>
            <person name="Bense V."/>
            <person name="Catcheside P."/>
            <person name="Chovatia M."/>
            <person name="Cooper J."/>
            <person name="Damon W."/>
            <person name="Desjardin D."/>
            <person name="Finy P."/>
            <person name="Geml J."/>
            <person name="Haridas S."/>
            <person name="Hughes K."/>
            <person name="Justo A."/>
            <person name="Karasinski D."/>
            <person name="Kautmanova I."/>
            <person name="Kiss B."/>
            <person name="Kocsube S."/>
            <person name="Kotiranta H."/>
            <person name="LaButti K.M."/>
            <person name="Lechner B.E."/>
            <person name="Liimatainen K."/>
            <person name="Lipzen A."/>
            <person name="Lukacs Z."/>
            <person name="Mihaltcheva S."/>
            <person name="Morgado L.N."/>
            <person name="Niskanen T."/>
            <person name="Noordeloos M.E."/>
            <person name="Ohm R.A."/>
            <person name="Ortiz-Santana B."/>
            <person name="Ovrebo C."/>
            <person name="Racz N."/>
            <person name="Riley R."/>
            <person name="Savchenko A."/>
            <person name="Shiryaev A."/>
            <person name="Soop K."/>
            <person name="Spirin V."/>
            <person name="Szebenyi C."/>
            <person name="Tomsovsky M."/>
            <person name="Tulloss R.E."/>
            <person name="Uehling J."/>
            <person name="Grigoriev I.V."/>
            <person name="Vagvolgyi C."/>
            <person name="Papp T."/>
            <person name="Martin F.M."/>
            <person name="Miettinen O."/>
            <person name="Hibbett D.S."/>
            <person name="Nagy L.G."/>
        </authorList>
    </citation>
    <scope>NUCLEOTIDE SEQUENCE [LARGE SCALE GENOMIC DNA]</scope>
    <source>
        <strain evidence="1 2">NL-1719</strain>
    </source>
</reference>
<keyword evidence="2" id="KW-1185">Reference proteome</keyword>
<proteinExistence type="predicted"/>
<evidence type="ECO:0000313" key="2">
    <source>
        <dbReference type="Proteomes" id="UP000308600"/>
    </source>
</evidence>
<name>A0ACD3ASN5_9AGAR</name>
<protein>
    <submittedName>
        <fullName evidence="1">Uncharacterized protein</fullName>
    </submittedName>
</protein>